<dbReference type="AlphaFoldDB" id="D2VZY1"/>
<accession>D2VZY1</accession>
<dbReference type="InterPro" id="IPR032675">
    <property type="entry name" value="LRR_dom_sf"/>
</dbReference>
<feature type="region of interest" description="Disordered" evidence="1">
    <location>
        <begin position="241"/>
        <end position="308"/>
    </location>
</feature>
<dbReference type="InParanoid" id="D2VZY1"/>
<dbReference type="EMBL" id="GG738916">
    <property type="protein sequence ID" value="EFC37612.1"/>
    <property type="molecule type" value="Genomic_DNA"/>
</dbReference>
<sequence length="979" mass="111529">MQPNRNEPQPIPPFSESYSYDLGPLPQYQLEPTLSDFNNNQNITNDNSTNSTNSTRTKKTRQFRRDRDTQISTPPTSSSSSSLNNINNNNNSRNLEKNNSSSSNNNNNNMVSVAPGISIIPGNQHLINNNANSLPERIEGGATKCPICTRNKQSCEEAKSLMGKLGVSNPFLKAQNDAFNKKVTRHKGKIKMKEFNASIREEFKQLLGKIEGKIFRNEEEYSTFLKREYYDHLNEYLKETVNSNEDDEEYHSNEDDEEDVSEISTEEDEGSDTETSDEDEEYPKKRKSKASTPSSKKSKADKSTAKASSSTTNVASSSSFASVAPLGEAKVELVAYQEKYKDLNIYMLCILNLSDFDNFDKFKSAIKKELLITHDNFKIYFKFGILGKSFIITNSKILENLKQQNILVNFSNHLQSRTDLPSTIDCNLLEEVELIKCDGIDEIFEKLEKITKEYCEKELKIYGSTVEKSFRNCIPLNSLTFKFCSDVGDKACVSSSKLFKNLNKLWFDKNKKPTELTFGVAPQSGFTGILHENNGLVSVLYQFRDSLRSLKLSEFLFHTSTTPEDTPYNFTKVLSLLTNLKDIQLDLGSTNTSVSTQSVFLAQNMFEISNSVERIVLNECGDILTQEFWDVMTGNNVKDETTIFYPNLHTLTVHSGKMYNITSSLIRENAFPKLENVTFDYCCRIESLYKDAKESSTSTFEQNEEVITTNKKQFKNITFDRCIRLKQGMNQFISMCNPKLIDTFDFLQMKECTRYDWLGKLTSVKHVNLTSNINLKDDDLKYLANCEQLVSLSLAHNKTLNGSGLKYLADSTRICETLQFLNVDWCSKFEDQALEHISKFTNLRQLHILHVKILSRFDLLKSLTKLETLLLVRCFNLSDESIIPVIENCKDLKVLSLHGGHHGYNEAMSNKILKAISQNLHNIRHLTVNFAPITNDGVKLLAKLHYLEYLDVMRSKASDKILKYFPNTSVVLDIKQISQ</sequence>
<organism evidence="3">
    <name type="scientific">Naegleria gruberi</name>
    <name type="common">Amoeba</name>
    <dbReference type="NCBI Taxonomy" id="5762"/>
    <lineage>
        <taxon>Eukaryota</taxon>
        <taxon>Discoba</taxon>
        <taxon>Heterolobosea</taxon>
        <taxon>Tetramitia</taxon>
        <taxon>Eutetramitia</taxon>
        <taxon>Vahlkampfiidae</taxon>
        <taxon>Naegleria</taxon>
    </lineage>
</organism>
<dbReference type="GeneID" id="8857555"/>
<dbReference type="SUPFAM" id="SSF52047">
    <property type="entry name" value="RNI-like"/>
    <property type="match status" value="1"/>
</dbReference>
<feature type="region of interest" description="Disordered" evidence="1">
    <location>
        <begin position="1"/>
        <end position="110"/>
    </location>
</feature>
<dbReference type="PANTHER" id="PTHR13318">
    <property type="entry name" value="PARTNER OF PAIRED, ISOFORM B-RELATED"/>
    <property type="match status" value="1"/>
</dbReference>
<feature type="compositionally biased region" description="Low complexity" evidence="1">
    <location>
        <begin position="35"/>
        <end position="55"/>
    </location>
</feature>
<dbReference type="SMART" id="SM00367">
    <property type="entry name" value="LRR_CC"/>
    <property type="match status" value="5"/>
</dbReference>
<dbReference type="Gene3D" id="3.80.10.10">
    <property type="entry name" value="Ribonuclease Inhibitor"/>
    <property type="match status" value="2"/>
</dbReference>
<gene>
    <name evidence="2" type="ORF">NAEGRDRAFT_59725</name>
</gene>
<dbReference type="GO" id="GO:0031146">
    <property type="term" value="P:SCF-dependent proteasomal ubiquitin-dependent protein catabolic process"/>
    <property type="evidence" value="ECO:0007669"/>
    <property type="project" value="TreeGrafter"/>
</dbReference>
<feature type="compositionally biased region" description="Acidic residues" evidence="1">
    <location>
        <begin position="244"/>
        <end position="281"/>
    </location>
</feature>
<dbReference type="InterPro" id="IPR006553">
    <property type="entry name" value="Leu-rich_rpt_Cys-con_subtyp"/>
</dbReference>
<dbReference type="VEuPathDB" id="AmoebaDB:NAEGRDRAFT_59725"/>
<dbReference type="RefSeq" id="XP_002670356.1">
    <property type="nucleotide sequence ID" value="XM_002670310.1"/>
</dbReference>
<evidence type="ECO:0000256" key="1">
    <source>
        <dbReference type="SAM" id="MobiDB-lite"/>
    </source>
</evidence>
<dbReference type="PANTHER" id="PTHR13318:SF190">
    <property type="entry name" value="PARTNER OF PAIRED, ISOFORM B"/>
    <property type="match status" value="1"/>
</dbReference>
<dbReference type="Proteomes" id="UP000006671">
    <property type="component" value="Unassembled WGS sequence"/>
</dbReference>
<dbReference type="eggNOG" id="KOG1947">
    <property type="taxonomic scope" value="Eukaryota"/>
</dbReference>
<dbReference type="OrthoDB" id="2585512at2759"/>
<protein>
    <recommendedName>
        <fullName evidence="4">RNI-like protein</fullName>
    </recommendedName>
</protein>
<evidence type="ECO:0000313" key="3">
    <source>
        <dbReference type="Proteomes" id="UP000006671"/>
    </source>
</evidence>
<dbReference type="GO" id="GO:0019005">
    <property type="term" value="C:SCF ubiquitin ligase complex"/>
    <property type="evidence" value="ECO:0007669"/>
    <property type="project" value="TreeGrafter"/>
</dbReference>
<name>D2VZY1_NAEGR</name>
<reference evidence="2 3" key="1">
    <citation type="journal article" date="2010" name="Cell">
        <title>The genome of Naegleria gruberi illuminates early eukaryotic versatility.</title>
        <authorList>
            <person name="Fritz-Laylin L.K."/>
            <person name="Prochnik S.E."/>
            <person name="Ginger M.L."/>
            <person name="Dacks J.B."/>
            <person name="Carpenter M.L."/>
            <person name="Field M.C."/>
            <person name="Kuo A."/>
            <person name="Paredez A."/>
            <person name="Chapman J."/>
            <person name="Pham J."/>
            <person name="Shu S."/>
            <person name="Neupane R."/>
            <person name="Cipriano M."/>
            <person name="Mancuso J."/>
            <person name="Tu H."/>
            <person name="Salamov A."/>
            <person name="Lindquist E."/>
            <person name="Shapiro H."/>
            <person name="Lucas S."/>
            <person name="Grigoriev I.V."/>
            <person name="Cande W.Z."/>
            <person name="Fulton C."/>
            <person name="Rokhsar D.S."/>
            <person name="Dawson S.C."/>
        </authorList>
    </citation>
    <scope>NUCLEOTIDE SEQUENCE [LARGE SCALE GENOMIC DNA]</scope>
    <source>
        <strain evidence="2 3">NEG-M</strain>
    </source>
</reference>
<evidence type="ECO:0008006" key="4">
    <source>
        <dbReference type="Google" id="ProtNLM"/>
    </source>
</evidence>
<keyword evidence="3" id="KW-1185">Reference proteome</keyword>
<dbReference type="KEGG" id="ngr:NAEGRDRAFT_59725"/>
<evidence type="ECO:0000313" key="2">
    <source>
        <dbReference type="EMBL" id="EFC37612.1"/>
    </source>
</evidence>
<proteinExistence type="predicted"/>
<feature type="compositionally biased region" description="Low complexity" evidence="1">
    <location>
        <begin position="77"/>
        <end position="109"/>
    </location>
</feature>